<dbReference type="OrthoDB" id="9808017at2"/>
<dbReference type="InterPro" id="IPR052509">
    <property type="entry name" value="Metal_resp_DNA-bind_regulator"/>
</dbReference>
<evidence type="ECO:0000259" key="1">
    <source>
        <dbReference type="Pfam" id="PF03551"/>
    </source>
</evidence>
<proteinExistence type="predicted"/>
<dbReference type="RefSeq" id="WP_079493068.1">
    <property type="nucleotide sequence ID" value="NZ_FUZT01000008.1"/>
</dbReference>
<dbReference type="Pfam" id="PF03551">
    <property type="entry name" value="PadR"/>
    <property type="match status" value="1"/>
</dbReference>
<feature type="domain" description="Transcription regulator PadR N-terminal" evidence="1">
    <location>
        <begin position="18"/>
        <end position="87"/>
    </location>
</feature>
<name>A0A1T5LTW1_9FIRM</name>
<dbReference type="Gene3D" id="1.10.10.10">
    <property type="entry name" value="Winged helix-like DNA-binding domain superfamily/Winged helix DNA-binding domain"/>
    <property type="match status" value="1"/>
</dbReference>
<gene>
    <name evidence="2" type="ORF">SAMN02194393_03284</name>
</gene>
<evidence type="ECO:0000313" key="3">
    <source>
        <dbReference type="Proteomes" id="UP000190285"/>
    </source>
</evidence>
<evidence type="ECO:0000313" key="2">
    <source>
        <dbReference type="EMBL" id="SKC79321.1"/>
    </source>
</evidence>
<organism evidence="2 3">
    <name type="scientific">Maledivibacter halophilus</name>
    <dbReference type="NCBI Taxonomy" id="36842"/>
    <lineage>
        <taxon>Bacteria</taxon>
        <taxon>Bacillati</taxon>
        <taxon>Bacillota</taxon>
        <taxon>Clostridia</taxon>
        <taxon>Peptostreptococcales</taxon>
        <taxon>Caminicellaceae</taxon>
        <taxon>Maledivibacter</taxon>
    </lineage>
</organism>
<dbReference type="STRING" id="36842.SAMN02194393_03284"/>
<dbReference type="PANTHER" id="PTHR33169">
    <property type="entry name" value="PADR-FAMILY TRANSCRIPTIONAL REGULATOR"/>
    <property type="match status" value="1"/>
</dbReference>
<dbReference type="SUPFAM" id="SSF46785">
    <property type="entry name" value="Winged helix' DNA-binding domain"/>
    <property type="match status" value="1"/>
</dbReference>
<dbReference type="InterPro" id="IPR036388">
    <property type="entry name" value="WH-like_DNA-bd_sf"/>
</dbReference>
<dbReference type="PANTHER" id="PTHR33169:SF14">
    <property type="entry name" value="TRANSCRIPTIONAL REGULATOR RV3488"/>
    <property type="match status" value="1"/>
</dbReference>
<protein>
    <submittedName>
        <fullName evidence="2">Transcriptional regulator, PadR family</fullName>
    </submittedName>
</protein>
<accession>A0A1T5LTW1</accession>
<dbReference type="EMBL" id="FUZT01000008">
    <property type="protein sequence ID" value="SKC79321.1"/>
    <property type="molecule type" value="Genomic_DNA"/>
</dbReference>
<keyword evidence="3" id="KW-1185">Reference proteome</keyword>
<dbReference type="Proteomes" id="UP000190285">
    <property type="component" value="Unassembled WGS sequence"/>
</dbReference>
<dbReference type="InterPro" id="IPR036390">
    <property type="entry name" value="WH_DNA-bd_sf"/>
</dbReference>
<sequence length="110" mass="12828">MKGKILRKLFLGFIQIHILYHAKHESIYGTWMMKELKEHGYKISPGTLYPLLNRMEKEGLLHKTEKNVNGRIIKFYDTTVLGEEILKEATEKARELTHEIVEKGDSDDSI</sequence>
<reference evidence="2 3" key="1">
    <citation type="submission" date="2017-02" db="EMBL/GenBank/DDBJ databases">
        <authorList>
            <person name="Peterson S.W."/>
        </authorList>
    </citation>
    <scope>NUCLEOTIDE SEQUENCE [LARGE SCALE GENOMIC DNA]</scope>
    <source>
        <strain evidence="2 3">M1</strain>
    </source>
</reference>
<dbReference type="InterPro" id="IPR005149">
    <property type="entry name" value="Tscrpt_reg_PadR_N"/>
</dbReference>
<dbReference type="AlphaFoldDB" id="A0A1T5LTW1"/>